<keyword evidence="6 8" id="KW-0472">Membrane</keyword>
<dbReference type="PATRIC" id="fig|1284664.3.peg.3733"/>
<keyword evidence="3" id="KW-1003">Cell membrane</keyword>
<keyword evidence="11" id="KW-1185">Reference proteome</keyword>
<feature type="domain" description="Acyltransferase 3" evidence="9">
    <location>
        <begin position="28"/>
        <end position="333"/>
    </location>
</feature>
<dbReference type="GO" id="GO:0005886">
    <property type="term" value="C:plasma membrane"/>
    <property type="evidence" value="ECO:0007669"/>
    <property type="project" value="UniProtKB-SubCell"/>
</dbReference>
<dbReference type="GO" id="GO:0009246">
    <property type="term" value="P:enterobacterial common antigen biosynthetic process"/>
    <property type="evidence" value="ECO:0007669"/>
    <property type="project" value="TreeGrafter"/>
</dbReference>
<feature type="compositionally biased region" description="Basic residues" evidence="7">
    <location>
        <begin position="350"/>
        <end position="367"/>
    </location>
</feature>
<feature type="region of interest" description="Disordered" evidence="7">
    <location>
        <begin position="350"/>
        <end position="394"/>
    </location>
</feature>
<feature type="region of interest" description="Disordered" evidence="7">
    <location>
        <begin position="1"/>
        <end position="21"/>
    </location>
</feature>
<feature type="compositionally biased region" description="Basic and acidic residues" evidence="7">
    <location>
        <begin position="384"/>
        <end position="394"/>
    </location>
</feature>
<protein>
    <submittedName>
        <fullName evidence="10">Integral membrane protein</fullName>
    </submittedName>
</protein>
<comment type="subcellular location">
    <subcellularLocation>
        <location evidence="1">Cell membrane</location>
        <topology evidence="1">Multi-pass membrane protein</topology>
    </subcellularLocation>
</comment>
<evidence type="ECO:0000256" key="8">
    <source>
        <dbReference type="SAM" id="Phobius"/>
    </source>
</evidence>
<keyword evidence="4 8" id="KW-0812">Transmembrane</keyword>
<dbReference type="InterPro" id="IPR002656">
    <property type="entry name" value="Acyl_transf_3_dom"/>
</dbReference>
<comment type="similarity">
    <text evidence="2">Belongs to the acyltransferase 3 family.</text>
</comment>
<sequence length="394" mass="41210">MSSPVTPAAAPAAEPHAPDRTAGRERRYDIDLLRVLCTAAVVLVHASAEFIDAGHDTTGVLGDTAGRFAVPVFFAMAGWAALSGAPVGDERRLLTRLGRILRPMAVWTALYLLCAYLTGGPGAGTAEEAGRALFGSVEAAFHLWYLYAYVPLLLLLGVVVLVVRRRTLPTRALALLVAFALAPALAGDVREITGWSPPDWGWSVPLSTVVYAVAGAALLAAPRLGPRALWAAGAAVAFTGLAVYQLTVRHPAAYGGVAVAAVTFAVLGTVAGIRVPERMRPLVARLSDASFGTYLVHLMWVRLLVGPVAGRLPDGPWAPAALAVTAVAAAALSFAVSVLWGRPGWRKWLRRPPPRGGGRRSHFRHPGRGGGSGSAAPAPGCAGDHPRRSVDWGP</sequence>
<dbReference type="PANTHER" id="PTHR40074:SF2">
    <property type="entry name" value="O-ACETYLTRANSFERASE WECH"/>
    <property type="match status" value="1"/>
</dbReference>
<feature type="transmembrane region" description="Helical" evidence="8">
    <location>
        <begin position="282"/>
        <end position="305"/>
    </location>
</feature>
<feature type="transmembrane region" description="Helical" evidence="8">
    <location>
        <begin position="317"/>
        <end position="341"/>
    </location>
</feature>
<accession>M3DCF2</accession>
<dbReference type="AlphaFoldDB" id="M3DCF2"/>
<gene>
    <name evidence="10" type="ORF">H114_18586</name>
</gene>
<evidence type="ECO:0000256" key="7">
    <source>
        <dbReference type="SAM" id="MobiDB-lite"/>
    </source>
</evidence>
<feature type="transmembrane region" description="Helical" evidence="8">
    <location>
        <begin position="139"/>
        <end position="163"/>
    </location>
</feature>
<feature type="transmembrane region" description="Helical" evidence="8">
    <location>
        <begin position="252"/>
        <end position="275"/>
    </location>
</feature>
<dbReference type="EMBL" id="AOHP01000075">
    <property type="protein sequence ID" value="EMF27485.1"/>
    <property type="molecule type" value="Genomic_DNA"/>
</dbReference>
<dbReference type="RefSeq" id="WP_006133579.1">
    <property type="nucleotide sequence ID" value="NZ_AOHP01000075.1"/>
</dbReference>
<reference evidence="10 11" key="1">
    <citation type="journal article" date="2013" name="Genome Announc.">
        <title>Draft Genome Sequence of Streptomyces gancidicus Strain BKS 13-15.</title>
        <authorList>
            <person name="Kumar S."/>
            <person name="Kaur N."/>
            <person name="Singh N.K."/>
            <person name="Raghava G.P."/>
            <person name="Mayilraj S."/>
        </authorList>
    </citation>
    <scope>NUCLEOTIDE SEQUENCE [LARGE SCALE GENOMIC DNA]</scope>
    <source>
        <strain evidence="10 11">BKS 13-15</strain>
    </source>
</reference>
<organism evidence="10 11">
    <name type="scientific">Streptomyces gancidicus BKS 13-15</name>
    <dbReference type="NCBI Taxonomy" id="1284664"/>
    <lineage>
        <taxon>Bacteria</taxon>
        <taxon>Bacillati</taxon>
        <taxon>Actinomycetota</taxon>
        <taxon>Actinomycetes</taxon>
        <taxon>Kitasatosporales</taxon>
        <taxon>Streptomycetaceae</taxon>
        <taxon>Streptomyces</taxon>
        <taxon>Streptomyces pseudogriseolus group</taxon>
    </lineage>
</organism>
<keyword evidence="5 8" id="KW-1133">Transmembrane helix</keyword>
<name>M3DCF2_STREZ</name>
<feature type="transmembrane region" description="Helical" evidence="8">
    <location>
        <begin position="172"/>
        <end position="190"/>
    </location>
</feature>
<dbReference type="Pfam" id="PF01757">
    <property type="entry name" value="Acyl_transf_3"/>
    <property type="match status" value="1"/>
</dbReference>
<comment type="caution">
    <text evidence="10">The sequence shown here is derived from an EMBL/GenBank/DDBJ whole genome shotgun (WGS) entry which is preliminary data.</text>
</comment>
<evidence type="ECO:0000313" key="10">
    <source>
        <dbReference type="EMBL" id="EMF27485.1"/>
    </source>
</evidence>
<dbReference type="PANTHER" id="PTHR40074">
    <property type="entry name" value="O-ACETYLTRANSFERASE WECH"/>
    <property type="match status" value="1"/>
</dbReference>
<evidence type="ECO:0000256" key="2">
    <source>
        <dbReference type="ARBA" id="ARBA00007400"/>
    </source>
</evidence>
<evidence type="ECO:0000256" key="5">
    <source>
        <dbReference type="ARBA" id="ARBA00022989"/>
    </source>
</evidence>
<feature type="transmembrane region" description="Helical" evidence="8">
    <location>
        <begin position="32"/>
        <end position="48"/>
    </location>
</feature>
<proteinExistence type="inferred from homology"/>
<evidence type="ECO:0000256" key="6">
    <source>
        <dbReference type="ARBA" id="ARBA00023136"/>
    </source>
</evidence>
<dbReference type="Proteomes" id="UP000011732">
    <property type="component" value="Unassembled WGS sequence"/>
</dbReference>
<feature type="transmembrane region" description="Helical" evidence="8">
    <location>
        <begin position="68"/>
        <end position="88"/>
    </location>
</feature>
<evidence type="ECO:0000256" key="1">
    <source>
        <dbReference type="ARBA" id="ARBA00004651"/>
    </source>
</evidence>
<evidence type="ECO:0000259" key="9">
    <source>
        <dbReference type="Pfam" id="PF01757"/>
    </source>
</evidence>
<feature type="transmembrane region" description="Helical" evidence="8">
    <location>
        <begin position="100"/>
        <end position="119"/>
    </location>
</feature>
<evidence type="ECO:0000256" key="3">
    <source>
        <dbReference type="ARBA" id="ARBA00022475"/>
    </source>
</evidence>
<evidence type="ECO:0000313" key="11">
    <source>
        <dbReference type="Proteomes" id="UP000011732"/>
    </source>
</evidence>
<feature type="transmembrane region" description="Helical" evidence="8">
    <location>
        <begin position="202"/>
        <end position="221"/>
    </location>
</feature>
<feature type="transmembrane region" description="Helical" evidence="8">
    <location>
        <begin position="228"/>
        <end position="246"/>
    </location>
</feature>
<dbReference type="GO" id="GO:0016413">
    <property type="term" value="F:O-acetyltransferase activity"/>
    <property type="evidence" value="ECO:0007669"/>
    <property type="project" value="TreeGrafter"/>
</dbReference>
<evidence type="ECO:0000256" key="4">
    <source>
        <dbReference type="ARBA" id="ARBA00022692"/>
    </source>
</evidence>